<evidence type="ECO:0000256" key="1">
    <source>
        <dbReference type="SAM" id="Phobius"/>
    </source>
</evidence>
<dbReference type="Proteomes" id="UP000183832">
    <property type="component" value="Unassembled WGS sequence"/>
</dbReference>
<protein>
    <submittedName>
        <fullName evidence="2">CLUMA_CG019938, isoform A</fullName>
    </submittedName>
</protein>
<gene>
    <name evidence="2" type="ORF">CLUMA_CG019938</name>
</gene>
<name>A0A1J1J2Y7_9DIPT</name>
<feature type="transmembrane region" description="Helical" evidence="1">
    <location>
        <begin position="7"/>
        <end position="29"/>
    </location>
</feature>
<dbReference type="AlphaFoldDB" id="A0A1J1J2Y7"/>
<evidence type="ECO:0000313" key="3">
    <source>
        <dbReference type="Proteomes" id="UP000183832"/>
    </source>
</evidence>
<accession>A0A1J1J2Y7</accession>
<keyword evidence="1" id="KW-0472">Membrane</keyword>
<keyword evidence="1" id="KW-1133">Transmembrane helix</keyword>
<evidence type="ECO:0000313" key="2">
    <source>
        <dbReference type="EMBL" id="CRL06797.1"/>
    </source>
</evidence>
<proteinExistence type="predicted"/>
<reference evidence="2 3" key="1">
    <citation type="submission" date="2015-04" db="EMBL/GenBank/DDBJ databases">
        <authorList>
            <person name="Syromyatnikov M.Y."/>
            <person name="Popov V.N."/>
        </authorList>
    </citation>
    <scope>NUCLEOTIDE SEQUENCE [LARGE SCALE GENOMIC DNA]</scope>
</reference>
<organism evidence="2 3">
    <name type="scientific">Clunio marinus</name>
    <dbReference type="NCBI Taxonomy" id="568069"/>
    <lineage>
        <taxon>Eukaryota</taxon>
        <taxon>Metazoa</taxon>
        <taxon>Ecdysozoa</taxon>
        <taxon>Arthropoda</taxon>
        <taxon>Hexapoda</taxon>
        <taxon>Insecta</taxon>
        <taxon>Pterygota</taxon>
        <taxon>Neoptera</taxon>
        <taxon>Endopterygota</taxon>
        <taxon>Diptera</taxon>
        <taxon>Nematocera</taxon>
        <taxon>Chironomoidea</taxon>
        <taxon>Chironomidae</taxon>
        <taxon>Clunio</taxon>
    </lineage>
</organism>
<keyword evidence="3" id="KW-1185">Reference proteome</keyword>
<sequence length="111" mass="12542">MESRNRNFFSVILLCIFLMIISALVGFYLRNLITVNSETSSQSVIMNMEVTTARIVPEKNHDGIMQAPLGTVIDIAKEIPKFFFLLGSKLLIRQEENTSIVTNVFSVTEQN</sequence>
<dbReference type="EMBL" id="CVRI01000067">
    <property type="protein sequence ID" value="CRL06797.1"/>
    <property type="molecule type" value="Genomic_DNA"/>
</dbReference>
<keyword evidence="1" id="KW-0812">Transmembrane</keyword>